<accession>A0A6B3TT45</accession>
<dbReference type="InterPro" id="IPR036638">
    <property type="entry name" value="HLH_DNA-bd_sf"/>
</dbReference>
<reference evidence="1" key="1">
    <citation type="submission" date="2020-02" db="EMBL/GenBank/DDBJ databases">
        <title>Bacillus sedimentmangrovi sp. nov., isolated from sediment of the mangrove ecosystem.</title>
        <authorList>
            <person name="Liu G."/>
        </authorList>
    </citation>
    <scope>NUCLEOTIDE SEQUENCE [LARGE SCALE GENOMIC DNA]</scope>
    <source>
        <strain evidence="1">SgZ-7</strain>
    </source>
</reference>
<dbReference type="InterPro" id="IPR018540">
    <property type="entry name" value="Spo0E-like"/>
</dbReference>
<dbReference type="Pfam" id="PF09388">
    <property type="entry name" value="SpoOE-like"/>
    <property type="match status" value="1"/>
</dbReference>
<dbReference type="AlphaFoldDB" id="A0A6B3TT45"/>
<proteinExistence type="predicted"/>
<dbReference type="SUPFAM" id="SSF140500">
    <property type="entry name" value="BAS1536-like"/>
    <property type="match status" value="1"/>
</dbReference>
<gene>
    <name evidence="1" type="ORF">G4Z05_12405</name>
</gene>
<keyword evidence="2" id="KW-1185">Reference proteome</keyword>
<comment type="caution">
    <text evidence="1">The sequence shown here is derived from an EMBL/GenBank/DDBJ whole genome shotgun (WGS) entry which is preliminary data.</text>
</comment>
<dbReference type="Gene3D" id="4.10.280.10">
    <property type="entry name" value="Helix-loop-helix DNA-binding domain"/>
    <property type="match status" value="1"/>
</dbReference>
<dbReference type="GO" id="GO:0046983">
    <property type="term" value="F:protein dimerization activity"/>
    <property type="evidence" value="ECO:0007669"/>
    <property type="project" value="InterPro"/>
</dbReference>
<dbReference type="Proteomes" id="UP000481621">
    <property type="component" value="Unassembled WGS sequence"/>
</dbReference>
<organism evidence="1 2">
    <name type="scientific">Neobacillus thermocopriae</name>
    <dbReference type="NCBI Taxonomy" id="1215031"/>
    <lineage>
        <taxon>Bacteria</taxon>
        <taxon>Bacillati</taxon>
        <taxon>Bacillota</taxon>
        <taxon>Bacilli</taxon>
        <taxon>Bacillales</taxon>
        <taxon>Bacillaceae</taxon>
        <taxon>Neobacillus</taxon>
    </lineage>
</organism>
<dbReference type="GO" id="GO:0043937">
    <property type="term" value="P:regulation of sporulation"/>
    <property type="evidence" value="ECO:0007669"/>
    <property type="project" value="InterPro"/>
</dbReference>
<dbReference type="InterPro" id="IPR037208">
    <property type="entry name" value="Spo0E-like_sf"/>
</dbReference>
<protein>
    <submittedName>
        <fullName evidence="1">Aspartyl-phosphate phosphatase Spo0E family protein</fullName>
    </submittedName>
</protein>
<dbReference type="EMBL" id="JAAIUV010000020">
    <property type="protein sequence ID" value="NEX79658.1"/>
    <property type="molecule type" value="Genomic_DNA"/>
</dbReference>
<name>A0A6B3TT45_9BACI</name>
<sequence length="42" mass="4930">MFELANKYGISSEQTIECSQKLDSLLNLLMVEKEKRKNELVR</sequence>
<evidence type="ECO:0000313" key="2">
    <source>
        <dbReference type="Proteomes" id="UP000481621"/>
    </source>
</evidence>
<evidence type="ECO:0000313" key="1">
    <source>
        <dbReference type="EMBL" id="NEX79658.1"/>
    </source>
</evidence>